<sequence>MNDLPRADLVQTRVEDYRVVLRNLTYSLFIQYELSLSKPVDSGGVGTGKRFCRR</sequence>
<keyword evidence="2" id="KW-1185">Reference proteome</keyword>
<protein>
    <submittedName>
        <fullName evidence="1">Uncharacterized protein</fullName>
    </submittedName>
</protein>
<dbReference type="Proteomes" id="UP000267289">
    <property type="component" value="Unassembled WGS sequence"/>
</dbReference>
<reference evidence="1 2" key="1">
    <citation type="submission" date="2018-09" db="EMBL/GenBank/DDBJ databases">
        <authorList>
            <person name="Tagini F."/>
        </authorList>
    </citation>
    <scope>NUCLEOTIDE SEQUENCE [LARGE SCALE GENOMIC DNA]</scope>
    <source>
        <strain evidence="1 2">MK13</strain>
    </source>
</reference>
<dbReference type="EMBL" id="UPHQ01000045">
    <property type="protein sequence ID" value="VBA36368.1"/>
    <property type="molecule type" value="Genomic_DNA"/>
</dbReference>
<accession>A0A498PRR7</accession>
<organism evidence="1 2">
    <name type="scientific">Mycobacterium innocens</name>
    <dbReference type="NCBI Taxonomy" id="2341083"/>
    <lineage>
        <taxon>Bacteria</taxon>
        <taxon>Bacillati</taxon>
        <taxon>Actinomycetota</taxon>
        <taxon>Actinomycetes</taxon>
        <taxon>Mycobacteriales</taxon>
        <taxon>Mycobacteriaceae</taxon>
        <taxon>Mycobacterium</taxon>
    </lineage>
</organism>
<name>A0A498PRR7_9MYCO</name>
<dbReference type="AlphaFoldDB" id="A0A498PRR7"/>
<gene>
    <name evidence="1" type="ORF">LAUMK13_01091</name>
</gene>
<evidence type="ECO:0000313" key="2">
    <source>
        <dbReference type="Proteomes" id="UP000267289"/>
    </source>
</evidence>
<evidence type="ECO:0000313" key="1">
    <source>
        <dbReference type="EMBL" id="VBA36368.1"/>
    </source>
</evidence>
<proteinExistence type="predicted"/>